<dbReference type="Proteomes" id="UP000824469">
    <property type="component" value="Unassembled WGS sequence"/>
</dbReference>
<feature type="compositionally biased region" description="Polar residues" evidence="1">
    <location>
        <begin position="238"/>
        <end position="260"/>
    </location>
</feature>
<feature type="non-terminal residue" evidence="2">
    <location>
        <position position="1"/>
    </location>
</feature>
<feature type="compositionally biased region" description="Low complexity" evidence="1">
    <location>
        <begin position="175"/>
        <end position="184"/>
    </location>
</feature>
<organism evidence="2 3">
    <name type="scientific">Taxus chinensis</name>
    <name type="common">Chinese yew</name>
    <name type="synonym">Taxus wallichiana var. chinensis</name>
    <dbReference type="NCBI Taxonomy" id="29808"/>
    <lineage>
        <taxon>Eukaryota</taxon>
        <taxon>Viridiplantae</taxon>
        <taxon>Streptophyta</taxon>
        <taxon>Embryophyta</taxon>
        <taxon>Tracheophyta</taxon>
        <taxon>Spermatophyta</taxon>
        <taxon>Pinopsida</taxon>
        <taxon>Pinidae</taxon>
        <taxon>Conifers II</taxon>
        <taxon>Cupressales</taxon>
        <taxon>Taxaceae</taxon>
        <taxon>Taxus</taxon>
    </lineage>
</organism>
<comment type="caution">
    <text evidence="2">The sequence shown here is derived from an EMBL/GenBank/DDBJ whole genome shotgun (WGS) entry which is preliminary data.</text>
</comment>
<dbReference type="OMA" id="TENGMQY"/>
<feature type="region of interest" description="Disordered" evidence="1">
    <location>
        <begin position="89"/>
        <end position="112"/>
    </location>
</feature>
<feature type="region of interest" description="Disordered" evidence="1">
    <location>
        <begin position="232"/>
        <end position="260"/>
    </location>
</feature>
<feature type="compositionally biased region" description="Basic and acidic residues" evidence="1">
    <location>
        <begin position="92"/>
        <end position="107"/>
    </location>
</feature>
<dbReference type="EMBL" id="JAHRHJ020000001">
    <property type="protein sequence ID" value="KAH9329615.1"/>
    <property type="molecule type" value="Genomic_DNA"/>
</dbReference>
<evidence type="ECO:0000256" key="1">
    <source>
        <dbReference type="SAM" id="MobiDB-lite"/>
    </source>
</evidence>
<gene>
    <name evidence="2" type="ORF">KI387_001723</name>
</gene>
<evidence type="ECO:0000313" key="2">
    <source>
        <dbReference type="EMBL" id="KAH9329615.1"/>
    </source>
</evidence>
<sequence>MAGLDLKPGWWEDIKDDPMELNIVYKDSEREQRESDRELDLINLTDVELDSKIERLKGLMKYDLPDKGHKLRLNIQKHLDEINRRKALPKSSFERKSPVRSERRENSDNIVSSCSSVSTTEYRWGSPVCSRSAVQQRELKPDGNKADKTANAFDVDLRLVSRRQKKSTENGMQYSNNRPINSNRRSPRMFSCSPMNRVDEGDFTKSLTRNKKPVSSGVSLILGEENGCIISSGKRAASSFTPQSLSKKRSSLTPKCSTEK</sequence>
<protein>
    <submittedName>
        <fullName evidence="2">Uncharacterized protein</fullName>
    </submittedName>
</protein>
<keyword evidence="3" id="KW-1185">Reference proteome</keyword>
<feature type="region of interest" description="Disordered" evidence="1">
    <location>
        <begin position="164"/>
        <end position="196"/>
    </location>
</feature>
<proteinExistence type="predicted"/>
<evidence type="ECO:0000313" key="3">
    <source>
        <dbReference type="Proteomes" id="UP000824469"/>
    </source>
</evidence>
<reference evidence="2 3" key="1">
    <citation type="journal article" date="2021" name="Nat. Plants">
        <title>The Taxus genome provides insights into paclitaxel biosynthesis.</title>
        <authorList>
            <person name="Xiong X."/>
            <person name="Gou J."/>
            <person name="Liao Q."/>
            <person name="Li Y."/>
            <person name="Zhou Q."/>
            <person name="Bi G."/>
            <person name="Li C."/>
            <person name="Du R."/>
            <person name="Wang X."/>
            <person name="Sun T."/>
            <person name="Guo L."/>
            <person name="Liang H."/>
            <person name="Lu P."/>
            <person name="Wu Y."/>
            <person name="Zhang Z."/>
            <person name="Ro D.K."/>
            <person name="Shang Y."/>
            <person name="Huang S."/>
            <person name="Yan J."/>
        </authorList>
    </citation>
    <scope>NUCLEOTIDE SEQUENCE [LARGE SCALE GENOMIC DNA]</scope>
    <source>
        <strain evidence="2">Ta-2019</strain>
    </source>
</reference>
<accession>A0AA38LP62</accession>
<name>A0AA38LP62_TAXCH</name>
<dbReference type="AlphaFoldDB" id="A0AA38LP62"/>